<dbReference type="Pfam" id="PF20256">
    <property type="entry name" value="MoCoBD_2"/>
    <property type="match status" value="2"/>
</dbReference>
<dbReference type="PANTHER" id="PTHR11908:SF132">
    <property type="entry name" value="ALDEHYDE OXIDASE 1-RELATED"/>
    <property type="match status" value="1"/>
</dbReference>
<dbReference type="Gene3D" id="3.90.1170.50">
    <property type="entry name" value="Aldehyde oxidase/xanthine dehydrogenase, a/b hammerhead"/>
    <property type="match status" value="1"/>
</dbReference>
<evidence type="ECO:0000313" key="4">
    <source>
        <dbReference type="EMBL" id="RKN12186.1"/>
    </source>
</evidence>
<dbReference type="RefSeq" id="WP_120695777.1">
    <property type="nucleotide sequence ID" value="NZ_RBDX01000002.1"/>
</dbReference>
<evidence type="ECO:0000259" key="3">
    <source>
        <dbReference type="SMART" id="SM01008"/>
    </source>
</evidence>
<dbReference type="InterPro" id="IPR037165">
    <property type="entry name" value="AldOxase/xan_DH_Mopterin-bd_sf"/>
</dbReference>
<dbReference type="AlphaFoldDB" id="A0A3A9WWK3"/>
<dbReference type="EMBL" id="RBDX01000002">
    <property type="protein sequence ID" value="RKN12186.1"/>
    <property type="molecule type" value="Genomic_DNA"/>
</dbReference>
<keyword evidence="6" id="KW-1185">Reference proteome</keyword>
<dbReference type="InterPro" id="IPR016208">
    <property type="entry name" value="Ald_Oxase/xanthine_DH-like"/>
</dbReference>
<gene>
    <name evidence="5" type="ORF">D7318_05730</name>
    <name evidence="4" type="ORF">D7319_04750</name>
</gene>
<dbReference type="PANTHER" id="PTHR11908">
    <property type="entry name" value="XANTHINE DEHYDROGENASE"/>
    <property type="match status" value="1"/>
</dbReference>
<dbReference type="Pfam" id="PF02738">
    <property type="entry name" value="MoCoBD_1"/>
    <property type="match status" value="1"/>
</dbReference>
<evidence type="ECO:0000313" key="7">
    <source>
        <dbReference type="Proteomes" id="UP000275024"/>
    </source>
</evidence>
<name>A0A3A9WWK3_9ACTN</name>
<dbReference type="InterPro" id="IPR008274">
    <property type="entry name" value="AldOxase/xan_DH_MoCoBD1"/>
</dbReference>
<dbReference type="Gene3D" id="3.30.365.10">
    <property type="entry name" value="Aldehyde oxidase/xanthine dehydrogenase, molybdopterin binding domain"/>
    <property type="match status" value="4"/>
</dbReference>
<dbReference type="OrthoDB" id="8428274at2"/>
<comment type="caution">
    <text evidence="4">The sequence shown here is derived from an EMBL/GenBank/DDBJ whole genome shotgun (WGS) entry which is preliminary data.</text>
</comment>
<evidence type="ECO:0000313" key="5">
    <source>
        <dbReference type="EMBL" id="RKN25762.1"/>
    </source>
</evidence>
<keyword evidence="1" id="KW-0500">Molybdenum</keyword>
<evidence type="ECO:0000256" key="1">
    <source>
        <dbReference type="ARBA" id="ARBA00022505"/>
    </source>
</evidence>
<reference evidence="6 7" key="1">
    <citation type="submission" date="2018-09" db="EMBL/GenBank/DDBJ databases">
        <title>Streptomyces sp. nov. DS1-2, an endophytic actinomycete isolated from roots of Dendrobium scabrilingue.</title>
        <authorList>
            <person name="Kuncharoen N."/>
            <person name="Kudo T."/>
            <person name="Ohkuma M."/>
            <person name="Yuki M."/>
            <person name="Tanasupawat S."/>
        </authorList>
    </citation>
    <scope>NUCLEOTIDE SEQUENCE [LARGE SCALE GENOMIC DNA]</scope>
    <source>
        <strain evidence="4 7">AZ1-7</strain>
        <strain evidence="5 6">DS1-2</strain>
    </source>
</reference>
<sequence>MTGVAERAVGAPLVRRDGPLKVTGRAAYAYEQPVADPLYLFPIEATVARGRIVSIDAAAAEAADGVVVVLTHRNAARLAPDADPELRILQDDVIRFRNQFVGAVVAETSEAARYAAGLVRVEYEEAPHDVTFRADHPELYAPESVNAGIATDSVFGDVEMALAKAHRTIDHVYSTPLEHHNPMEPHTTVAAWHGEDGSGRLTLHDSNQGASTARSMLAPVLGIAPERVRVISPYVGGGFGSKAMPHAHVVLAVLAARLVGGRPVKFAMSRRQTFTQASHRSPQIQRVRLGADRDGRLTAIAHGSIAQTSRFKEFVEQTTFVTRSMYAAPNRSTTHRAVPSDVSVPGIFRAPGETPGFFALESAMDEMALACGIDPVEFRVRNEPEREPETGLPFSSRDYVACMREGARRFGWEGRDPAPGGTRAGEWLIGTGMAGCAYPAYFLRGGTQAAVEALPDGRYRVDIAAADIGTGAWTALAQVSADALGVPVEDVDMAIGDSALPPAAMAGGSMGMTFWGTAIIEAARVLRERFGERPEPGARVTATAPDNPHVGKVSMHAYGAHFAEVRVNADTGEVRVSRLLGMFDLGRVINPRTTRSQLIGGMIMGLSMALHEEGVRDPRFGHTVNCDLAQYHIAAHADVEDVDAIWLDGDDRYYNPMGAKGVGETGIVGAAAAIANAAHHATGIRVRDLPMTPEKFLR</sequence>
<dbReference type="InterPro" id="IPR046867">
    <property type="entry name" value="AldOxase/xan_DH_MoCoBD2"/>
</dbReference>
<feature type="domain" description="Aldehyde oxidase/xanthine dehydrogenase a/b hammerhead" evidence="3">
    <location>
        <begin position="23"/>
        <end position="127"/>
    </location>
</feature>
<evidence type="ECO:0000256" key="2">
    <source>
        <dbReference type="ARBA" id="ARBA00023002"/>
    </source>
</evidence>
<dbReference type="SUPFAM" id="SSF56003">
    <property type="entry name" value="Molybdenum cofactor-binding domain"/>
    <property type="match status" value="1"/>
</dbReference>
<accession>A0A3A9WWK3</accession>
<dbReference type="InterPro" id="IPR036856">
    <property type="entry name" value="Ald_Oxase/Xan_DH_a/b_sf"/>
</dbReference>
<organism evidence="4 7">
    <name type="scientific">Streptomyces radicis</name>
    <dbReference type="NCBI Taxonomy" id="1750517"/>
    <lineage>
        <taxon>Bacteria</taxon>
        <taxon>Bacillati</taxon>
        <taxon>Actinomycetota</taxon>
        <taxon>Actinomycetes</taxon>
        <taxon>Kitasatosporales</taxon>
        <taxon>Streptomycetaceae</taxon>
        <taxon>Streptomyces</taxon>
    </lineage>
</organism>
<keyword evidence="2" id="KW-0560">Oxidoreductase</keyword>
<dbReference type="EMBL" id="RBDY01000003">
    <property type="protein sequence ID" value="RKN25762.1"/>
    <property type="molecule type" value="Genomic_DNA"/>
</dbReference>
<dbReference type="Pfam" id="PF01315">
    <property type="entry name" value="Ald_Xan_dh_C"/>
    <property type="match status" value="1"/>
</dbReference>
<proteinExistence type="predicted"/>
<dbReference type="Proteomes" id="UP000275024">
    <property type="component" value="Unassembled WGS sequence"/>
</dbReference>
<dbReference type="GO" id="GO:0016491">
    <property type="term" value="F:oxidoreductase activity"/>
    <property type="evidence" value="ECO:0007669"/>
    <property type="project" value="UniProtKB-KW"/>
</dbReference>
<dbReference type="InterPro" id="IPR000674">
    <property type="entry name" value="Ald_Oxase/Xan_DH_a/b"/>
</dbReference>
<dbReference type="SUPFAM" id="SSF54665">
    <property type="entry name" value="CO dehydrogenase molybdoprotein N-domain-like"/>
    <property type="match status" value="1"/>
</dbReference>
<dbReference type="SMART" id="SM01008">
    <property type="entry name" value="Ald_Xan_dh_C"/>
    <property type="match status" value="1"/>
</dbReference>
<protein>
    <submittedName>
        <fullName evidence="4">Xanthine dehydrogenase family protein molybdopterin-binding subunit</fullName>
    </submittedName>
</protein>
<dbReference type="GO" id="GO:0005506">
    <property type="term" value="F:iron ion binding"/>
    <property type="evidence" value="ECO:0007669"/>
    <property type="project" value="InterPro"/>
</dbReference>
<dbReference type="Proteomes" id="UP000268652">
    <property type="component" value="Unassembled WGS sequence"/>
</dbReference>
<evidence type="ECO:0000313" key="6">
    <source>
        <dbReference type="Proteomes" id="UP000268652"/>
    </source>
</evidence>